<dbReference type="Proteomes" id="UP001295423">
    <property type="component" value="Unassembled WGS sequence"/>
</dbReference>
<reference evidence="6" key="1">
    <citation type="submission" date="2023-08" db="EMBL/GenBank/DDBJ databases">
        <authorList>
            <person name="Audoor S."/>
            <person name="Bilcke G."/>
        </authorList>
    </citation>
    <scope>NUCLEOTIDE SEQUENCE</scope>
</reference>
<dbReference type="GO" id="GO:0005525">
    <property type="term" value="F:GTP binding"/>
    <property type="evidence" value="ECO:0007669"/>
    <property type="project" value="UniProtKB-KW"/>
</dbReference>
<dbReference type="GO" id="GO:0043022">
    <property type="term" value="F:ribosome binding"/>
    <property type="evidence" value="ECO:0007669"/>
    <property type="project" value="TreeGrafter"/>
</dbReference>
<dbReference type="InterPro" id="IPR005225">
    <property type="entry name" value="Small_GTP-bd"/>
</dbReference>
<dbReference type="InterPro" id="IPR009000">
    <property type="entry name" value="Transl_B-barrel_sf"/>
</dbReference>
<keyword evidence="2" id="KW-0547">Nucleotide-binding</keyword>
<dbReference type="SUPFAM" id="SSF54980">
    <property type="entry name" value="EF-G C-terminal domain-like"/>
    <property type="match status" value="2"/>
</dbReference>
<dbReference type="InterPro" id="IPR027417">
    <property type="entry name" value="P-loop_NTPase"/>
</dbReference>
<keyword evidence="3" id="KW-0342">GTP-binding</keyword>
<dbReference type="GO" id="GO:0005829">
    <property type="term" value="C:cytosol"/>
    <property type="evidence" value="ECO:0007669"/>
    <property type="project" value="TreeGrafter"/>
</dbReference>
<evidence type="ECO:0000256" key="3">
    <source>
        <dbReference type="ARBA" id="ARBA00023134"/>
    </source>
</evidence>
<dbReference type="InterPro" id="IPR035647">
    <property type="entry name" value="EFG_III/V"/>
</dbReference>
<evidence type="ECO:0000256" key="1">
    <source>
        <dbReference type="ARBA" id="ARBA00004229"/>
    </source>
</evidence>
<dbReference type="Gene3D" id="2.40.30.10">
    <property type="entry name" value="Translation factors"/>
    <property type="match status" value="1"/>
</dbReference>
<comment type="subcellular location">
    <subcellularLocation>
        <location evidence="1">Plastid</location>
        <location evidence="1">Chloroplast</location>
    </subcellularLocation>
</comment>
<dbReference type="InterPro" id="IPR020568">
    <property type="entry name" value="Ribosomal_Su5_D2-typ_SF"/>
</dbReference>
<dbReference type="PANTHER" id="PTHR42908:SF3">
    <property type="entry name" value="ELONGATION FACTOR-LIKE GTPASE 1"/>
    <property type="match status" value="1"/>
</dbReference>
<dbReference type="FunFam" id="3.30.70.870:FF:000002">
    <property type="entry name" value="Translation elongation factor 2"/>
    <property type="match status" value="1"/>
</dbReference>
<feature type="region of interest" description="Disordered" evidence="4">
    <location>
        <begin position="193"/>
        <end position="228"/>
    </location>
</feature>
<dbReference type="PRINTS" id="PR00315">
    <property type="entry name" value="ELONGATNFCT"/>
</dbReference>
<dbReference type="Gene3D" id="3.30.70.870">
    <property type="entry name" value="Elongation Factor G (Translational Gtpase), domain 3"/>
    <property type="match status" value="1"/>
</dbReference>
<gene>
    <name evidence="6" type="ORF">CYCCA115_LOCUS4198</name>
</gene>
<proteinExistence type="predicted"/>
<dbReference type="InterPro" id="IPR000795">
    <property type="entry name" value="T_Tr_GTP-bd_dom"/>
</dbReference>
<dbReference type="PANTHER" id="PTHR42908">
    <property type="entry name" value="TRANSLATION ELONGATION FACTOR-RELATED"/>
    <property type="match status" value="1"/>
</dbReference>
<dbReference type="SUPFAM" id="SSF52540">
    <property type="entry name" value="P-loop containing nucleoside triphosphate hydrolases"/>
    <property type="match status" value="1"/>
</dbReference>
<dbReference type="AlphaFoldDB" id="A0AAD2FIW8"/>
<dbReference type="GO" id="GO:0042256">
    <property type="term" value="P:cytosolic ribosome assembly"/>
    <property type="evidence" value="ECO:0007669"/>
    <property type="project" value="TreeGrafter"/>
</dbReference>
<dbReference type="NCBIfam" id="TIGR00231">
    <property type="entry name" value="small_GTP"/>
    <property type="match status" value="1"/>
</dbReference>
<organism evidence="6 7">
    <name type="scientific">Cylindrotheca closterium</name>
    <dbReference type="NCBI Taxonomy" id="2856"/>
    <lineage>
        <taxon>Eukaryota</taxon>
        <taxon>Sar</taxon>
        <taxon>Stramenopiles</taxon>
        <taxon>Ochrophyta</taxon>
        <taxon>Bacillariophyta</taxon>
        <taxon>Bacillariophyceae</taxon>
        <taxon>Bacillariophycidae</taxon>
        <taxon>Bacillariales</taxon>
        <taxon>Bacillariaceae</taxon>
        <taxon>Cylindrotheca</taxon>
    </lineage>
</organism>
<dbReference type="GO" id="GO:1990904">
    <property type="term" value="C:ribonucleoprotein complex"/>
    <property type="evidence" value="ECO:0007669"/>
    <property type="project" value="TreeGrafter"/>
</dbReference>
<dbReference type="Gene3D" id="3.30.230.10">
    <property type="match status" value="1"/>
</dbReference>
<dbReference type="Pfam" id="PF00009">
    <property type="entry name" value="GTP_EFTU"/>
    <property type="match status" value="1"/>
</dbReference>
<dbReference type="SUPFAM" id="SSF54211">
    <property type="entry name" value="Ribosomal protein S5 domain 2-like"/>
    <property type="match status" value="1"/>
</dbReference>
<dbReference type="PROSITE" id="PS51722">
    <property type="entry name" value="G_TR_2"/>
    <property type="match status" value="1"/>
</dbReference>
<dbReference type="GO" id="GO:0009507">
    <property type="term" value="C:chloroplast"/>
    <property type="evidence" value="ECO:0007669"/>
    <property type="project" value="UniProtKB-SubCell"/>
</dbReference>
<evidence type="ECO:0000313" key="7">
    <source>
        <dbReference type="Proteomes" id="UP001295423"/>
    </source>
</evidence>
<evidence type="ECO:0000256" key="2">
    <source>
        <dbReference type="ARBA" id="ARBA00022741"/>
    </source>
</evidence>
<dbReference type="GO" id="GO:0003924">
    <property type="term" value="F:GTPase activity"/>
    <property type="evidence" value="ECO:0007669"/>
    <property type="project" value="InterPro"/>
</dbReference>
<accession>A0AAD2FIW8</accession>
<dbReference type="EMBL" id="CAKOGP040000402">
    <property type="protein sequence ID" value="CAJ1934862.1"/>
    <property type="molecule type" value="Genomic_DNA"/>
</dbReference>
<sequence>MASIFLPPDQTRLVTIAAHVDHGKTTLADSLIESNGIISERLAGTLRYLDFLDEERRRGITMRASAIGLKHRYLSPTKKQDSSTQKAPFLDLVVHLLDSPGHTDFSTEVSSSLQCCDGCLLVIDAVEGVCARTHQVIREAHLHELVPILVINKVDRLCTGLCLTPTEAYLRLRGLIETVNATCAAMLNSKQAEDKQDVTNNNNNKNSNNNNNNNNNSDTPMTPEEEHWTFEPSKGNVVFASALYGWGFTVPSLARSLFRSKTVSIKPVALKQCLFGDFKCKEGDKKVLKWKHDSSDDPLFAQYALQPIWEIYEGVATAAVSAGIGTSLFADGRILSNNNNNNNTSAGKQPSKIKADTPGMDQVLEIAQIGSTSKGTGTPMPSTYQEMDAVLAKIGASSEEAVLRLIMRRYRPLSNTVLDAVYEILPSPAMAASKVRSRALALANPKMEQEGMEPNPTATTALQEIRSAVEACNASVDVPAVAHICKFMAVDRSVIRDPQLGDEEKSVILGLSRVLSGTLKTGSDYYVMGPKHAKNVSSEEQKRQIRLYLLMGSSFLLVKEVPAGHLCAIQNLDDLQLKTATICESPYGMPLQGFDSGIRPLVKVNVESVDPADTYVLEHGLVKLSSADSAVEITATAKGERILACLGEIHLEQSILDLKNIYCERNIELRISDPIVEFGETTTWFEDELDFGNFLERSSAPLRQSTIPPYNEEEGLEFALHGRSRAILSGRAAAISLRVVPLPNSIYVALQSKKLVEEECKDDLLVMAKALGLNGANMDPSAIFEALSQSLCTSDESGNALVESKALIAGDTIKAVVSDAGEIHVAKKDVLVSPEEEPTVAPDTPATQAFKEVSSQIRKLGFEASSNPIEMDSNDSGAVEMWKKQMRHSAIAGFQMAVRAGPICEEPVRGILVVIEGVEVALTKSPDDESYKPAKLMTSGMVASAIRSGIRGALLTRPSRLLERHFRLTLHSSLEALGSLYSVLSRRRGKVLNDSMVDGTDLLEISAALPHAESFGLAPELFRQSSGQVTAPELVFSHWERLDEDPFWVPTSLEEREDFGENLQNGDISTGMSNIALNYIRKVRARKGLVVDSIRTVEAAEKQRTMKR</sequence>
<dbReference type="SUPFAM" id="SSF50447">
    <property type="entry name" value="Translation proteins"/>
    <property type="match status" value="1"/>
</dbReference>
<dbReference type="InterPro" id="IPR014721">
    <property type="entry name" value="Ribsml_uS5_D2-typ_fold_subgr"/>
</dbReference>
<name>A0AAD2FIW8_9STRA</name>
<dbReference type="Gene3D" id="3.30.70.240">
    <property type="match status" value="1"/>
</dbReference>
<dbReference type="Pfam" id="PF00679">
    <property type="entry name" value="EFG_C"/>
    <property type="match status" value="1"/>
</dbReference>
<dbReference type="SMART" id="SM00838">
    <property type="entry name" value="EFG_C"/>
    <property type="match status" value="1"/>
</dbReference>
<dbReference type="InterPro" id="IPR000640">
    <property type="entry name" value="EFG_V-like"/>
</dbReference>
<comment type="caution">
    <text evidence="6">The sequence shown here is derived from an EMBL/GenBank/DDBJ whole genome shotgun (WGS) entry which is preliminary data.</text>
</comment>
<feature type="domain" description="Tr-type G" evidence="5">
    <location>
        <begin position="9"/>
        <end position="268"/>
    </location>
</feature>
<dbReference type="Gene3D" id="3.40.50.300">
    <property type="entry name" value="P-loop containing nucleotide triphosphate hydrolases"/>
    <property type="match status" value="1"/>
</dbReference>
<feature type="compositionally biased region" description="Low complexity" evidence="4">
    <location>
        <begin position="200"/>
        <end position="217"/>
    </location>
</feature>
<protein>
    <recommendedName>
        <fullName evidence="5">Tr-type G domain-containing protein</fullName>
    </recommendedName>
</protein>
<dbReference type="Gene3D" id="3.90.1430.10">
    <property type="entry name" value="Yeast translation eEF2 (G' domain)"/>
    <property type="match status" value="1"/>
</dbReference>
<keyword evidence="7" id="KW-1185">Reference proteome</keyword>
<evidence type="ECO:0000259" key="5">
    <source>
        <dbReference type="PROSITE" id="PS51722"/>
    </source>
</evidence>
<evidence type="ECO:0000313" key="6">
    <source>
        <dbReference type="EMBL" id="CAJ1934862.1"/>
    </source>
</evidence>
<evidence type="ECO:0000256" key="4">
    <source>
        <dbReference type="SAM" id="MobiDB-lite"/>
    </source>
</evidence>